<dbReference type="Proteomes" id="UP000828941">
    <property type="component" value="Chromosome 6"/>
</dbReference>
<dbReference type="EMBL" id="CM039431">
    <property type="protein sequence ID" value="KAI4336516.1"/>
    <property type="molecule type" value="Genomic_DNA"/>
</dbReference>
<comment type="caution">
    <text evidence="1">The sequence shown here is derived from an EMBL/GenBank/DDBJ whole genome shotgun (WGS) entry which is preliminary data.</text>
</comment>
<evidence type="ECO:0000313" key="2">
    <source>
        <dbReference type="Proteomes" id="UP000828941"/>
    </source>
</evidence>
<gene>
    <name evidence="1" type="ORF">L6164_015034</name>
</gene>
<sequence>MPSEVMDLKCLSSSSYFSKDICSSKERQVGLWEVDKHPKFYATEKSIASAFMERLMPVEYQNGNYFDHPQSFLPQDQRPNHGVNGLALGTDNTSSHSLTSLSHVDSDQGTRCSLNTQPTTKFWESNKVDLNGTQYESSLFSSSLSELFSRKLRLSANNDLYGHSVDTVSYQHEEEELSESLEELEANTIGNLLPNDDDLLSGLTDGFDHLIQDDSMDDIEELDLFSSVGGMDLGDDTSFSGQKNSEFAGAANHFLSVMEIFTLFIQRAIIISYYDIRAAQNAIRALQNGPLRRMKLDIHYSIPKDNPSEKDINEGTLMVFSLDSPVSNDELCHIFGVYGEIKEIREVPQRTHQKFIEFFDVRAAEAALGALNGSDIAGKRIKVTPGRSGAAKQCMAQQIHPGLEQEKYNLCMNQSSPPLKSRTSFPGLGLLGIITSGAMDDGRVLGVEPVTRASSLQTTFTQRIPSSLPNTLPSLVRVKPVGNQHGIIAESDSQGKLNDIRPMSTFHPHSLLEHHDGLSNGAHFNSPDVAANNLKTQERMDNIQFCQVNSNGNSTGLNEHVFKCAGSGSYPLLGENYKWSNSYHSPSLQPSRMMWPNSPSYASGICAAHPLPRLHGPLRPPSHAMGTVLPINDHHVGSASAVNPPFWDKQHIYAGKSPETSGFLPGSLENVQFSNNTPHSVDFVSHNMLPHVGGKPVDFPIPLKNQGCMMFPGRNHMVPMINSFDTHSDRARNRRNEGGSNQADNKKQYELDIDRITRGEDNRTTLMIKNIPNKYTSKMLLAAIDERHRGTYDFIYLPIDFKNKCNVGYAFINMTSPSLIIPFYQTFNGKKWEKFNSEKVASLAYGRIQGKVALIAHFENSSLMNEDKRCRPILFNTEGPNAGDQVPFPMGANVRNRPARGRSNTLEDNPRGSPPTSGINSEILFSS</sequence>
<keyword evidence="2" id="KW-1185">Reference proteome</keyword>
<organism evidence="1 2">
    <name type="scientific">Bauhinia variegata</name>
    <name type="common">Purple orchid tree</name>
    <name type="synonym">Phanera variegata</name>
    <dbReference type="NCBI Taxonomy" id="167791"/>
    <lineage>
        <taxon>Eukaryota</taxon>
        <taxon>Viridiplantae</taxon>
        <taxon>Streptophyta</taxon>
        <taxon>Embryophyta</taxon>
        <taxon>Tracheophyta</taxon>
        <taxon>Spermatophyta</taxon>
        <taxon>Magnoliopsida</taxon>
        <taxon>eudicotyledons</taxon>
        <taxon>Gunneridae</taxon>
        <taxon>Pentapetalae</taxon>
        <taxon>rosids</taxon>
        <taxon>fabids</taxon>
        <taxon>Fabales</taxon>
        <taxon>Fabaceae</taxon>
        <taxon>Cercidoideae</taxon>
        <taxon>Cercideae</taxon>
        <taxon>Bauhiniinae</taxon>
        <taxon>Bauhinia</taxon>
    </lineage>
</organism>
<accession>A0ACB9NKK4</accession>
<protein>
    <submittedName>
        <fullName evidence="1">Uncharacterized protein</fullName>
    </submittedName>
</protein>
<proteinExistence type="predicted"/>
<name>A0ACB9NKK4_BAUVA</name>
<evidence type="ECO:0000313" key="1">
    <source>
        <dbReference type="EMBL" id="KAI4336516.1"/>
    </source>
</evidence>
<reference evidence="1 2" key="1">
    <citation type="journal article" date="2022" name="DNA Res.">
        <title>Chromosomal-level genome assembly of the orchid tree Bauhinia variegata (Leguminosae; Cercidoideae) supports the allotetraploid origin hypothesis of Bauhinia.</title>
        <authorList>
            <person name="Zhong Y."/>
            <person name="Chen Y."/>
            <person name="Zheng D."/>
            <person name="Pang J."/>
            <person name="Liu Y."/>
            <person name="Luo S."/>
            <person name="Meng S."/>
            <person name="Qian L."/>
            <person name="Wei D."/>
            <person name="Dai S."/>
            <person name="Zhou R."/>
        </authorList>
    </citation>
    <scope>NUCLEOTIDE SEQUENCE [LARGE SCALE GENOMIC DNA]</scope>
    <source>
        <strain evidence="1">BV-YZ2020</strain>
    </source>
</reference>